<name>A0ABM3G8B2_NEOLC</name>
<dbReference type="SUPFAM" id="SSF48371">
    <property type="entry name" value="ARM repeat"/>
    <property type="match status" value="1"/>
</dbReference>
<accession>A0ABM3G8B2</accession>
<dbReference type="RefSeq" id="XP_046596504.1">
    <property type="nucleotide sequence ID" value="XM_046740548.1"/>
</dbReference>
<gene>
    <name evidence="3" type="primary">LOC124294604</name>
</gene>
<proteinExistence type="predicted"/>
<dbReference type="InterPro" id="IPR016024">
    <property type="entry name" value="ARM-type_fold"/>
</dbReference>
<keyword evidence="2" id="KW-1185">Reference proteome</keyword>
<evidence type="ECO:0000256" key="1">
    <source>
        <dbReference type="SAM" id="MobiDB-lite"/>
    </source>
</evidence>
<dbReference type="GeneID" id="124294604"/>
<dbReference type="Gene3D" id="1.25.10.10">
    <property type="entry name" value="Leucine-rich Repeat Variant"/>
    <property type="match status" value="1"/>
</dbReference>
<evidence type="ECO:0000313" key="3">
    <source>
        <dbReference type="RefSeq" id="XP_046596504.1"/>
    </source>
</evidence>
<dbReference type="InterPro" id="IPR011989">
    <property type="entry name" value="ARM-like"/>
</dbReference>
<dbReference type="Proteomes" id="UP000829291">
    <property type="component" value="Chromosome 1"/>
</dbReference>
<feature type="region of interest" description="Disordered" evidence="1">
    <location>
        <begin position="383"/>
        <end position="439"/>
    </location>
</feature>
<evidence type="ECO:0000313" key="2">
    <source>
        <dbReference type="Proteomes" id="UP000829291"/>
    </source>
</evidence>
<feature type="compositionally biased region" description="Basic residues" evidence="1">
    <location>
        <begin position="423"/>
        <end position="439"/>
    </location>
</feature>
<protein>
    <submittedName>
        <fullName evidence="3">Uncharacterized protein LOC124294604</fullName>
    </submittedName>
</protein>
<reference evidence="3" key="1">
    <citation type="submission" date="2025-08" db="UniProtKB">
        <authorList>
            <consortium name="RefSeq"/>
        </authorList>
    </citation>
    <scope>IDENTIFICATION</scope>
    <source>
        <tissue evidence="3">Thorax and Abdomen</tissue>
    </source>
</reference>
<sequence>MENVTANCETEQHSKRGQFILGPQFGQPMQLTPLWQYVVRTRQFPPTIDPEYTFHEISQRLRDPEWEVRQHALRVLVDALPAVEQNSVDKLMVPVFPELVTNLGHPAPAVRKGALDTLQVYLCCSQDTMKMFQKILDNGFNRPDALDNLQSNIGVGVIVGIPSLLFSSAGNLKPSKEMLKFTINALASRMVQVTHQEAVLRSLAQIREKIGTGDFDSNLLDYNANLKRDFEVLCEVHNVKISKDKNVGLNDHQKYEEVEEIVPLMEKWGSDSDTCGATNDGRNQYDEHNDVLVELIPPARVVVETEIKFYSETAISMTILEEEKNKKNEADTESDSVSESNFSDEDVGIVQILEDIIPEKRNIRRRVHFGGEVVKLRTPDTDDEIIGRTPEVPKTRIPVPVHPATKMPLDRRRSHSSDISPNRFKHPRKRSPSSSSKRKVYTHNALLRPQKSILMKANSPLYVVQPVEPRKEHKWDYHDKTSSAADDIQINLIHSEQIKDGEVPKQSVSIVENGGKVMSKNEEQTYHSNDEKKEMKKIVQSVSCSQKQGLINNNFGVKSRDARGILQSGQISIRASTPRKSSKCPCQPSSRINFDVFPKQERNYILMELSSSERKTDVEKNASTNESSADFSRFTQVVTDALFGMNISTPRTEILALDQFLNHRIDSAQTGTNQRSAGLHVNWSESRNITSRSSQDLHSEKSVIPFAAKKSSERNFGQLLRDVDATSTSSACNKKSENNVYAPNIVLHKNQSFRELAVGDGCDKSTLDESESLNCSSSEGDVEKPVWKKLGLVDPVSLNDVHNKMRYNKRVLGYNGGLLAESTAIPALPTVGHNMMFVPKEVAVITVNGPGLDYIFTNPVIWLAYYLNVELLMLP</sequence>
<organism evidence="2 3">
    <name type="scientific">Neodiprion lecontei</name>
    <name type="common">Redheaded pine sawfly</name>
    <dbReference type="NCBI Taxonomy" id="441921"/>
    <lineage>
        <taxon>Eukaryota</taxon>
        <taxon>Metazoa</taxon>
        <taxon>Ecdysozoa</taxon>
        <taxon>Arthropoda</taxon>
        <taxon>Hexapoda</taxon>
        <taxon>Insecta</taxon>
        <taxon>Pterygota</taxon>
        <taxon>Neoptera</taxon>
        <taxon>Endopterygota</taxon>
        <taxon>Hymenoptera</taxon>
        <taxon>Tenthredinoidea</taxon>
        <taxon>Diprionidae</taxon>
        <taxon>Diprioninae</taxon>
        <taxon>Neodiprion</taxon>
    </lineage>
</organism>